<gene>
    <name evidence="2" type="ORF">BGZ95_011680</name>
</gene>
<sequence>MTVQDTHPNLQAVRRVYENEQPASSTTPASIIYLVCHPDASSGKVILLWEDVLAAFKEDVIHVRSGAIVLPFLKGTGFKNLDPLRIAAVPGATLDVVVRNRLEDKELSLESLQVTLPGAHQLDDHDNADPAFNPPAIATARRNPVGGTVEAAWDNLTHIDNPDAGAARRGPQVIQDNHGASNDNNNEVNNEIDSNIDTAVREPKASRNSILLARAPQEPTSATAQDITEVIMNARLGDMHAQNALGERYKDGRGVHQDFEAAMDWYLKAAEHGLASAQFNVGDMYDY</sequence>
<proteinExistence type="predicted"/>
<organism evidence="2 3">
    <name type="scientific">Linnemannia exigua</name>
    <dbReference type="NCBI Taxonomy" id="604196"/>
    <lineage>
        <taxon>Eukaryota</taxon>
        <taxon>Fungi</taxon>
        <taxon>Fungi incertae sedis</taxon>
        <taxon>Mucoromycota</taxon>
        <taxon>Mortierellomycotina</taxon>
        <taxon>Mortierellomycetes</taxon>
        <taxon>Mortierellales</taxon>
        <taxon>Mortierellaceae</taxon>
        <taxon>Linnemannia</taxon>
    </lineage>
</organism>
<dbReference type="EMBL" id="JAAAIL010000901">
    <property type="protein sequence ID" value="KAG0272572.1"/>
    <property type="molecule type" value="Genomic_DNA"/>
</dbReference>
<feature type="non-terminal residue" evidence="2">
    <location>
        <position position="287"/>
    </location>
</feature>
<name>A0AAD4D9T7_9FUNG</name>
<comment type="caution">
    <text evidence="2">The sequence shown here is derived from an EMBL/GenBank/DDBJ whole genome shotgun (WGS) entry which is preliminary data.</text>
</comment>
<dbReference type="Gene3D" id="1.25.40.10">
    <property type="entry name" value="Tetratricopeptide repeat domain"/>
    <property type="match status" value="1"/>
</dbReference>
<feature type="region of interest" description="Disordered" evidence="1">
    <location>
        <begin position="164"/>
        <end position="190"/>
    </location>
</feature>
<reference evidence="2" key="1">
    <citation type="journal article" date="2020" name="Fungal Divers.">
        <title>Resolving the Mortierellaceae phylogeny through synthesis of multi-gene phylogenetics and phylogenomics.</title>
        <authorList>
            <person name="Vandepol N."/>
            <person name="Liber J."/>
            <person name="Desiro A."/>
            <person name="Na H."/>
            <person name="Kennedy M."/>
            <person name="Barry K."/>
            <person name="Grigoriev I.V."/>
            <person name="Miller A.N."/>
            <person name="O'Donnell K."/>
            <person name="Stajich J.E."/>
            <person name="Bonito G."/>
        </authorList>
    </citation>
    <scope>NUCLEOTIDE SEQUENCE</scope>
    <source>
        <strain evidence="2">NRRL 28262</strain>
    </source>
</reference>
<accession>A0AAD4D9T7</accession>
<dbReference type="AlphaFoldDB" id="A0AAD4D9T7"/>
<evidence type="ECO:0000313" key="3">
    <source>
        <dbReference type="Proteomes" id="UP001194580"/>
    </source>
</evidence>
<dbReference type="InterPro" id="IPR011990">
    <property type="entry name" value="TPR-like_helical_dom_sf"/>
</dbReference>
<keyword evidence="3" id="KW-1185">Reference proteome</keyword>
<feature type="compositionally biased region" description="Low complexity" evidence="1">
    <location>
        <begin position="181"/>
        <end position="190"/>
    </location>
</feature>
<evidence type="ECO:0000256" key="1">
    <source>
        <dbReference type="SAM" id="MobiDB-lite"/>
    </source>
</evidence>
<dbReference type="SUPFAM" id="SSF81901">
    <property type="entry name" value="HCP-like"/>
    <property type="match status" value="1"/>
</dbReference>
<dbReference type="Pfam" id="PF08238">
    <property type="entry name" value="Sel1"/>
    <property type="match status" value="2"/>
</dbReference>
<dbReference type="Proteomes" id="UP001194580">
    <property type="component" value="Unassembled WGS sequence"/>
</dbReference>
<protein>
    <submittedName>
        <fullName evidence="2">Uncharacterized protein</fullName>
    </submittedName>
</protein>
<dbReference type="InterPro" id="IPR006597">
    <property type="entry name" value="Sel1-like"/>
</dbReference>
<evidence type="ECO:0000313" key="2">
    <source>
        <dbReference type="EMBL" id="KAG0272572.1"/>
    </source>
</evidence>
<dbReference type="SMART" id="SM00671">
    <property type="entry name" value="SEL1"/>
    <property type="match status" value="1"/>
</dbReference>